<dbReference type="Pfam" id="PF03859">
    <property type="entry name" value="CG-1"/>
    <property type="match status" value="1"/>
</dbReference>
<keyword evidence="3" id="KW-1185">Reference proteome</keyword>
<feature type="domain" description="Helicase C-terminal" evidence="1">
    <location>
        <begin position="314"/>
        <end position="479"/>
    </location>
</feature>
<dbReference type="Proteomes" id="UP000887565">
    <property type="component" value="Unplaced"/>
</dbReference>
<evidence type="ECO:0000259" key="1">
    <source>
        <dbReference type="PROSITE" id="PS51194"/>
    </source>
</evidence>
<dbReference type="PANTHER" id="PTHR14074:SF16">
    <property type="entry name" value="ANTIVIRAL INNATE IMMUNE RESPONSE RECEPTOR RIG-I"/>
    <property type="match status" value="1"/>
</dbReference>
<proteinExistence type="predicted"/>
<dbReference type="GO" id="GO:0003677">
    <property type="term" value="F:DNA binding"/>
    <property type="evidence" value="ECO:0007669"/>
    <property type="project" value="InterPro"/>
</dbReference>
<dbReference type="SMART" id="SM01076">
    <property type="entry name" value="CG-1"/>
    <property type="match status" value="1"/>
</dbReference>
<dbReference type="AlphaFoldDB" id="A0A915KLL1"/>
<name>A0A915KLL1_ROMCU</name>
<protein>
    <submittedName>
        <fullName evidence="4">Uncharacterized protein</fullName>
    </submittedName>
</protein>
<feature type="domain" description="CG-1" evidence="2">
    <location>
        <begin position="21"/>
        <end position="146"/>
    </location>
</feature>
<dbReference type="PROSITE" id="PS51437">
    <property type="entry name" value="CG_1"/>
    <property type="match status" value="1"/>
</dbReference>
<dbReference type="GO" id="GO:0005737">
    <property type="term" value="C:cytoplasm"/>
    <property type="evidence" value="ECO:0007669"/>
    <property type="project" value="TreeGrafter"/>
</dbReference>
<sequence>MALYRINRFVTLTAEDETQQTNTIDVCYKGQIICILQIAAYLFFAHSNKSAIAKEVKLRPQNGSLILYTKKDHSYKSDGYSWKRRKEGKVIREDHMRLKVKSVELIHANYVHSSLMSTFHRRAYFLLWNADIILVHYLNTSSVCSRRGAEEKILNNLRQCSEATALGDEDILDQLESMLHNCDKRLVDKTAFREILNLRSWLESILNKWRNDDGNNYSRNLSSTVLVNPNSSRHTLTRNLPSGNCSHSASTSSLCIGKDNSKSDIIQHNCANVVILNGVNISEGQPSSSDWNQYTQKDKFNLIAGNAKEDRKQIVNQLKLLLLKEYEAKPDSRTLIFVRTRELALAVEKFINEDCSLSFLNAGHLTGVNARKDSGGQTEREQQECLERFRKGEHKLMVATTVAEEGLDISKCNLVIKYNHVTNEIALVQRRGRGRAEGSKSILLTHEGWIQQKETVNLIRERLMKSAIEVIKTKSEAWLSEQVDLRAAQLRQEKYIEKQKLDMVRRKLGNKM</sequence>
<dbReference type="InterPro" id="IPR051363">
    <property type="entry name" value="RLR_Helicase"/>
</dbReference>
<dbReference type="InterPro" id="IPR005559">
    <property type="entry name" value="CG-1_dom"/>
</dbReference>
<dbReference type="PANTHER" id="PTHR14074">
    <property type="entry name" value="HELICASE WITH DEATH DOMAIN-RELATED"/>
    <property type="match status" value="1"/>
</dbReference>
<dbReference type="WBParaSite" id="nRc.2.0.1.t38701-RA">
    <property type="protein sequence ID" value="nRc.2.0.1.t38701-RA"/>
    <property type="gene ID" value="nRc.2.0.1.g38701"/>
</dbReference>
<dbReference type="InterPro" id="IPR027417">
    <property type="entry name" value="P-loop_NTPase"/>
</dbReference>
<evidence type="ECO:0000259" key="2">
    <source>
        <dbReference type="PROSITE" id="PS51437"/>
    </source>
</evidence>
<dbReference type="PROSITE" id="PS51194">
    <property type="entry name" value="HELICASE_CTER"/>
    <property type="match status" value="1"/>
</dbReference>
<dbReference type="SMART" id="SM00490">
    <property type="entry name" value="HELICc"/>
    <property type="match status" value="1"/>
</dbReference>
<evidence type="ECO:0000313" key="3">
    <source>
        <dbReference type="Proteomes" id="UP000887565"/>
    </source>
</evidence>
<evidence type="ECO:0000313" key="4">
    <source>
        <dbReference type="WBParaSite" id="nRc.2.0.1.t38701-RA"/>
    </source>
</evidence>
<accession>A0A915KLL1</accession>
<organism evidence="3 4">
    <name type="scientific">Romanomermis culicivorax</name>
    <name type="common">Nematode worm</name>
    <dbReference type="NCBI Taxonomy" id="13658"/>
    <lineage>
        <taxon>Eukaryota</taxon>
        <taxon>Metazoa</taxon>
        <taxon>Ecdysozoa</taxon>
        <taxon>Nematoda</taxon>
        <taxon>Enoplea</taxon>
        <taxon>Dorylaimia</taxon>
        <taxon>Mermithida</taxon>
        <taxon>Mermithoidea</taxon>
        <taxon>Mermithidae</taxon>
        <taxon>Romanomermis</taxon>
    </lineage>
</organism>
<dbReference type="Gene3D" id="3.40.50.300">
    <property type="entry name" value="P-loop containing nucleotide triphosphate hydrolases"/>
    <property type="match status" value="1"/>
</dbReference>
<dbReference type="SUPFAM" id="SSF52540">
    <property type="entry name" value="P-loop containing nucleoside triphosphate hydrolases"/>
    <property type="match status" value="1"/>
</dbReference>
<reference evidence="4" key="1">
    <citation type="submission" date="2022-11" db="UniProtKB">
        <authorList>
            <consortium name="WormBaseParasite"/>
        </authorList>
    </citation>
    <scope>IDENTIFICATION</scope>
</reference>
<dbReference type="Pfam" id="PF00271">
    <property type="entry name" value="Helicase_C"/>
    <property type="match status" value="1"/>
</dbReference>
<dbReference type="InterPro" id="IPR001650">
    <property type="entry name" value="Helicase_C-like"/>
</dbReference>